<keyword evidence="2" id="KW-0238">DNA-binding</keyword>
<evidence type="ECO:0000259" key="1">
    <source>
        <dbReference type="PROSITE" id="PS51977"/>
    </source>
</evidence>
<dbReference type="SMART" id="SM00773">
    <property type="entry name" value="WGR"/>
    <property type="match status" value="1"/>
</dbReference>
<comment type="caution">
    <text evidence="2">The sequence shown here is derived from an EMBL/GenBank/DDBJ whole genome shotgun (WGS) entry which is preliminary data.</text>
</comment>
<protein>
    <submittedName>
        <fullName evidence="2">Putative DNA-binding WGR domain protein</fullName>
    </submittedName>
</protein>
<feature type="domain" description="WGR" evidence="1">
    <location>
        <begin position="1"/>
        <end position="77"/>
    </location>
</feature>
<organism evidence="2 3">
    <name type="scientific">Umezawaea tangerina</name>
    <dbReference type="NCBI Taxonomy" id="84725"/>
    <lineage>
        <taxon>Bacteria</taxon>
        <taxon>Bacillati</taxon>
        <taxon>Actinomycetota</taxon>
        <taxon>Actinomycetes</taxon>
        <taxon>Pseudonocardiales</taxon>
        <taxon>Pseudonocardiaceae</taxon>
        <taxon>Umezawaea</taxon>
    </lineage>
</organism>
<name>A0A2T0T7S4_9PSEU</name>
<dbReference type="Proteomes" id="UP000239494">
    <property type="component" value="Unassembled WGS sequence"/>
</dbReference>
<dbReference type="InterPro" id="IPR049809">
    <property type="entry name" value="YehF/YfeS-like_WGR"/>
</dbReference>
<sequence length="823" mass="89657">MRRWELIAGGSAKFWQIGRDGASVTVRYGRLGTAGQTKVKDFGSEESAVAHVDKLVAEKEKKGYRSDGAEVAAPPRVAEISATAASEPDTQAVRADGAVPDAPADVLSPALVTPPWKVERAAPKPIAVDVVVPRGFEWEPGEREQWAKASCYGPSSGIGVDYGDQDWRVAVDRLCKGELRGRDVLAVVAGAPEDVLRPRLAEWEPVRDDYMGWERVLVARFEGEVLPQAVRIAKSDATYLADLLLPFADAEVAALMADWLVRVKRLRDVAELWFRRHPETAARALLPAALGRQGKVRRAAEVALWLVAEHGHADLVRRVAAEHGEQVADAVDALLQADPAGHHLQARVPVVGSWADPALLPRILVRDTRYALPAAVTAHVLTMMALSRPDDVLSLLTMSKPDDVHRYVEVVRAECDRESLARFGWAVFEAWRGEGMPSKDRWALSAQGMVGDDETVRALAPVVRAWPGEGAHPRALIGLRALAAIGSTAALLQLNGIATKSQFGALRSRAAEMIDTIAEDRGLTAEQLADRLVPDFGLDDAASLVVDYGPRRFTVGFDKRLTPYVADGDGVRLKALPKPGVGDDQDLAAREYRRFVQLRKDVRTVAADQVRRFEAAMVAGRRWPVAEFRELFVAHPLLWHVVRRLVWVTGDGVSFRLAEDRTVADVHDDVVDLPQDAVVGVAHPVHLADCLDGWVGVFADYEVLQPFAQLSRPVHVLSEDERAASRLKRFENVAVPTAKVLELARGGWELSAPEEGGIRYSVGLSVPGGTVAVELDPGVPAGQPSMTEPQRLAEVVLRGRRTFGELDAVSVSEVLADLTRLTT</sequence>
<dbReference type="SUPFAM" id="SSF142921">
    <property type="entry name" value="WGR domain-like"/>
    <property type="match status" value="1"/>
</dbReference>
<dbReference type="RefSeq" id="WP_146174818.1">
    <property type="nucleotide sequence ID" value="NZ_PVTF01000005.1"/>
</dbReference>
<dbReference type="Pfam" id="PF13569">
    <property type="entry name" value="DUF4132"/>
    <property type="match status" value="1"/>
</dbReference>
<dbReference type="EMBL" id="PVTF01000005">
    <property type="protein sequence ID" value="PRY41720.1"/>
    <property type="molecule type" value="Genomic_DNA"/>
</dbReference>
<reference evidence="2 3" key="1">
    <citation type="submission" date="2018-03" db="EMBL/GenBank/DDBJ databases">
        <title>Genomic Encyclopedia of Archaeal and Bacterial Type Strains, Phase II (KMG-II): from individual species to whole genera.</title>
        <authorList>
            <person name="Goeker M."/>
        </authorList>
    </citation>
    <scope>NUCLEOTIDE SEQUENCE [LARGE SCALE GENOMIC DNA]</scope>
    <source>
        <strain evidence="2 3">DSM 44720</strain>
    </source>
</reference>
<dbReference type="GO" id="GO:0003677">
    <property type="term" value="F:DNA binding"/>
    <property type="evidence" value="ECO:0007669"/>
    <property type="project" value="UniProtKB-KW"/>
</dbReference>
<evidence type="ECO:0000313" key="3">
    <source>
        <dbReference type="Proteomes" id="UP000239494"/>
    </source>
</evidence>
<proteinExistence type="predicted"/>
<dbReference type="InterPro" id="IPR008893">
    <property type="entry name" value="WGR_domain"/>
</dbReference>
<accession>A0A2T0T7S4</accession>
<keyword evidence="3" id="KW-1185">Reference proteome</keyword>
<dbReference type="CDD" id="cd07996">
    <property type="entry name" value="WGR_MMR_like"/>
    <property type="match status" value="1"/>
</dbReference>
<evidence type="ECO:0000313" key="2">
    <source>
        <dbReference type="EMBL" id="PRY41720.1"/>
    </source>
</evidence>
<dbReference type="Pfam" id="PF05406">
    <property type="entry name" value="WGR"/>
    <property type="match status" value="1"/>
</dbReference>
<dbReference type="InterPro" id="IPR036930">
    <property type="entry name" value="WGR_dom_sf"/>
</dbReference>
<dbReference type="Gene3D" id="2.20.140.10">
    <property type="entry name" value="WGR domain"/>
    <property type="match status" value="1"/>
</dbReference>
<dbReference type="PROSITE" id="PS51977">
    <property type="entry name" value="WGR"/>
    <property type="match status" value="1"/>
</dbReference>
<dbReference type="OrthoDB" id="4554725at2"/>
<gene>
    <name evidence="2" type="ORF">CLV43_105479</name>
</gene>
<dbReference type="AlphaFoldDB" id="A0A2T0T7S4"/>
<dbReference type="InterPro" id="IPR025406">
    <property type="entry name" value="DUF4132"/>
</dbReference>